<comment type="caution">
    <text evidence="3">The sequence shown here is derived from an EMBL/GenBank/DDBJ whole genome shotgun (WGS) entry which is preliminary data.</text>
</comment>
<evidence type="ECO:0000256" key="1">
    <source>
        <dbReference type="SAM" id="MobiDB-lite"/>
    </source>
</evidence>
<dbReference type="Proteomes" id="UP000481153">
    <property type="component" value="Unassembled WGS sequence"/>
</dbReference>
<feature type="region of interest" description="Disordered" evidence="1">
    <location>
        <begin position="171"/>
        <end position="194"/>
    </location>
</feature>
<protein>
    <recommendedName>
        <fullName evidence="2">SnoaL-like domain-containing protein</fullName>
    </recommendedName>
</protein>
<dbReference type="VEuPathDB" id="FungiDB:AeMF1_009246"/>
<dbReference type="SUPFAM" id="SSF54427">
    <property type="entry name" value="NTF2-like"/>
    <property type="match status" value="1"/>
</dbReference>
<gene>
    <name evidence="3" type="ORF">Ae201684_001014</name>
</gene>
<proteinExistence type="predicted"/>
<dbReference type="InterPro" id="IPR032710">
    <property type="entry name" value="NTF2-like_dom_sf"/>
</dbReference>
<accession>A0A6G0XV50</accession>
<evidence type="ECO:0000313" key="4">
    <source>
        <dbReference type="Proteomes" id="UP000481153"/>
    </source>
</evidence>
<name>A0A6G0XV50_9STRA</name>
<dbReference type="EMBL" id="VJMJ01000009">
    <property type="protein sequence ID" value="KAF0744540.1"/>
    <property type="molecule type" value="Genomic_DNA"/>
</dbReference>
<evidence type="ECO:0000313" key="3">
    <source>
        <dbReference type="EMBL" id="KAF0744540.1"/>
    </source>
</evidence>
<sequence>MSKSTIIGAGEYDNVFALLEAFHRGAAEASMSLYFGCFHRDGRFLGTDAQENWHVNEFYDWTQPIFKTGEGWIFRPIEKSRKVTYFPSEANPTFCIFDELLESEQFKATSRGSGTLVFNPDKKTWLIGQYHLSFPVPNDITMVVTKKIATFETTLKEVAAAEAARRLLEEWDLEDKKPANPPTNNQGKKSGRKK</sequence>
<dbReference type="InterPro" id="IPR037401">
    <property type="entry name" value="SnoaL-like"/>
</dbReference>
<dbReference type="Pfam" id="PF13474">
    <property type="entry name" value="SnoaL_3"/>
    <property type="match status" value="1"/>
</dbReference>
<evidence type="ECO:0000259" key="2">
    <source>
        <dbReference type="Pfam" id="PF13474"/>
    </source>
</evidence>
<reference evidence="3 4" key="1">
    <citation type="submission" date="2019-07" db="EMBL/GenBank/DDBJ databases">
        <title>Genomics analysis of Aphanomyces spp. identifies a new class of oomycete effector associated with host adaptation.</title>
        <authorList>
            <person name="Gaulin E."/>
        </authorList>
    </citation>
    <scope>NUCLEOTIDE SEQUENCE [LARGE SCALE GENOMIC DNA]</scope>
    <source>
        <strain evidence="3 4">ATCC 201684</strain>
    </source>
</reference>
<organism evidence="3 4">
    <name type="scientific">Aphanomyces euteiches</name>
    <dbReference type="NCBI Taxonomy" id="100861"/>
    <lineage>
        <taxon>Eukaryota</taxon>
        <taxon>Sar</taxon>
        <taxon>Stramenopiles</taxon>
        <taxon>Oomycota</taxon>
        <taxon>Saprolegniomycetes</taxon>
        <taxon>Saprolegniales</taxon>
        <taxon>Verrucalvaceae</taxon>
        <taxon>Aphanomyces</taxon>
    </lineage>
</organism>
<keyword evidence="4" id="KW-1185">Reference proteome</keyword>
<dbReference type="AlphaFoldDB" id="A0A6G0XV50"/>
<feature type="domain" description="SnoaL-like" evidence="2">
    <location>
        <begin position="17"/>
        <end position="137"/>
    </location>
</feature>